<evidence type="ECO:0008006" key="3">
    <source>
        <dbReference type="Google" id="ProtNLM"/>
    </source>
</evidence>
<dbReference type="EMBL" id="UXAU01000040">
    <property type="protein sequence ID" value="VDC32273.1"/>
    <property type="molecule type" value="Genomic_DNA"/>
</dbReference>
<evidence type="ECO:0000313" key="1">
    <source>
        <dbReference type="EMBL" id="VDC32273.1"/>
    </source>
</evidence>
<dbReference type="Proteomes" id="UP000280861">
    <property type="component" value="Unassembled WGS sequence"/>
</dbReference>
<accession>A0A3P5XC41</accession>
<evidence type="ECO:0000313" key="2">
    <source>
        <dbReference type="Proteomes" id="UP000280861"/>
    </source>
</evidence>
<protein>
    <recommendedName>
        <fullName evidence="3">Phage gp6-like head-tail connector protein</fullName>
    </recommendedName>
</protein>
<name>A0A3P5XC41_9MICC</name>
<keyword evidence="2" id="KW-1185">Reference proteome</keyword>
<organism evidence="1 2">
    <name type="scientific">Arthrobacter ulcerisalmonis</name>
    <dbReference type="NCBI Taxonomy" id="2483813"/>
    <lineage>
        <taxon>Bacteria</taxon>
        <taxon>Bacillati</taxon>
        <taxon>Actinomycetota</taxon>
        <taxon>Actinomycetes</taxon>
        <taxon>Micrococcales</taxon>
        <taxon>Micrococcaceae</taxon>
        <taxon>Arthrobacter</taxon>
    </lineage>
</organism>
<sequence length="110" mass="12202">MYWNYENQVLIFEIWKEADSVNPEVLDVIMSTANSLCIAYAPTLPDGATVPRAYLLAEILQARHIWAQAGNGAKGTEFDSDGQVVPTYPLVFLARDLLRPKTSPLGRLGH</sequence>
<proteinExistence type="predicted"/>
<gene>
    <name evidence="1" type="ORF">PSET11_03037</name>
</gene>
<reference evidence="1 2" key="1">
    <citation type="submission" date="2018-11" db="EMBL/GenBank/DDBJ databases">
        <authorList>
            <person name="Criscuolo A."/>
        </authorList>
    </citation>
    <scope>NUCLEOTIDE SEQUENCE [LARGE SCALE GENOMIC DNA]</scope>
    <source>
        <strain evidence="1">AT11b</strain>
    </source>
</reference>
<dbReference type="AlphaFoldDB" id="A0A3P5XC41"/>